<proteinExistence type="predicted"/>
<dbReference type="RefSeq" id="WP_163146509.1">
    <property type="nucleotide sequence ID" value="NZ_CP044456.1"/>
</dbReference>
<evidence type="ECO:0000313" key="2">
    <source>
        <dbReference type="Proteomes" id="UP000503440"/>
    </source>
</evidence>
<dbReference type="Proteomes" id="UP000503440">
    <property type="component" value="Plasmid pB18-1"/>
</dbReference>
<evidence type="ECO:0000313" key="1">
    <source>
        <dbReference type="EMBL" id="QIC71850.1"/>
    </source>
</evidence>
<accession>A0A6C0Y6X5</accession>
<sequence>MIRPGIFVVAINSEHSNEILKVSEIINGVEGRRFVDTKYQKQWKPEDFRVANECEVIKGYRRDLLTPKYEWSVFPSWVNWVFIQPDKTLVLSSQRPYGYTLEHGYYFLKTDSKYQILEVKDHSYKCLYSSASLEQRPINILAECA</sequence>
<name>A0A6C0Y6X5_9GAMM</name>
<dbReference type="EMBL" id="CP044456">
    <property type="protein sequence ID" value="QIC71850.1"/>
    <property type="molecule type" value="Genomic_DNA"/>
</dbReference>
<gene>
    <name evidence="1" type="ORF">FSC09_15785</name>
</gene>
<reference evidence="1 2" key="1">
    <citation type="submission" date="2019-09" db="EMBL/GenBank/DDBJ databases">
        <title>Non-baumannii Acinetobacter spp. carrying blaNDM-1 isolated in China.</title>
        <authorList>
            <person name="Cui C."/>
            <person name="Chen C."/>
            <person name="Sun J."/>
            <person name="Liu Y."/>
        </authorList>
    </citation>
    <scope>NUCLEOTIDE SEQUENCE [LARGE SCALE GENOMIC DNA]</scope>
    <source>
        <strain evidence="1 2">B18</strain>
        <plasmid evidence="2">pb18-1</plasmid>
    </source>
</reference>
<organism evidence="1 2">
    <name type="scientific">Acinetobacter indicus</name>
    <dbReference type="NCBI Taxonomy" id="756892"/>
    <lineage>
        <taxon>Bacteria</taxon>
        <taxon>Pseudomonadati</taxon>
        <taxon>Pseudomonadota</taxon>
        <taxon>Gammaproteobacteria</taxon>
        <taxon>Moraxellales</taxon>
        <taxon>Moraxellaceae</taxon>
        <taxon>Acinetobacter</taxon>
    </lineage>
</organism>
<keyword evidence="1" id="KW-0614">Plasmid</keyword>
<protein>
    <submittedName>
        <fullName evidence="1">Uncharacterized protein</fullName>
    </submittedName>
</protein>
<dbReference type="AlphaFoldDB" id="A0A6C0Y6X5"/>
<geneLocation type="plasmid" evidence="2">
    <name>pb18-1</name>
</geneLocation>